<reference evidence="2 3" key="1">
    <citation type="submission" date="2016-10" db="EMBL/GenBank/DDBJ databases">
        <authorList>
            <person name="de Groot N.N."/>
        </authorList>
    </citation>
    <scope>NUCLEOTIDE SEQUENCE [LARGE SCALE GENOMIC DNA]</scope>
    <source>
        <strain evidence="2 3">DSM 19033</strain>
    </source>
</reference>
<gene>
    <name evidence="2" type="ORF">SAMN05443550_103473</name>
</gene>
<keyword evidence="1" id="KW-0472">Membrane</keyword>
<keyword evidence="1" id="KW-0812">Transmembrane</keyword>
<accession>A0A1H4BUM0</accession>
<protein>
    <submittedName>
        <fullName evidence="2">Uncharacterized protein</fullName>
    </submittedName>
</protein>
<organism evidence="2 3">
    <name type="scientific">Pedobacter hartonius</name>
    <dbReference type="NCBI Taxonomy" id="425514"/>
    <lineage>
        <taxon>Bacteria</taxon>
        <taxon>Pseudomonadati</taxon>
        <taxon>Bacteroidota</taxon>
        <taxon>Sphingobacteriia</taxon>
        <taxon>Sphingobacteriales</taxon>
        <taxon>Sphingobacteriaceae</taxon>
        <taxon>Pedobacter</taxon>
    </lineage>
</organism>
<evidence type="ECO:0000256" key="1">
    <source>
        <dbReference type="SAM" id="Phobius"/>
    </source>
</evidence>
<name>A0A1H4BUM0_9SPHI</name>
<dbReference type="RefSeq" id="WP_090556076.1">
    <property type="nucleotide sequence ID" value="NZ_FNRA01000003.1"/>
</dbReference>
<keyword evidence="1" id="KW-1133">Transmembrane helix</keyword>
<sequence>MRTSLYGLPLVILSSGCSLFKNTSTAIENSHQLSSTEKELKVIQQKDWLSKSEGVAFYQDTGSRNYAIQIWPKGNFTFSPGAGFSGEAEKILVEGNIKKATLAAGMYNIEQQDKGKAESRVSEKKKQISDEHLKSKRSLPSWKWMLTGVAMLAVLCWFTYRKITEKFNY</sequence>
<evidence type="ECO:0000313" key="3">
    <source>
        <dbReference type="Proteomes" id="UP000198850"/>
    </source>
</evidence>
<dbReference type="EMBL" id="FNRA01000003">
    <property type="protein sequence ID" value="SEA51790.1"/>
    <property type="molecule type" value="Genomic_DNA"/>
</dbReference>
<proteinExistence type="predicted"/>
<dbReference type="PROSITE" id="PS51257">
    <property type="entry name" value="PROKAR_LIPOPROTEIN"/>
    <property type="match status" value="1"/>
</dbReference>
<keyword evidence="3" id="KW-1185">Reference proteome</keyword>
<dbReference type="OrthoDB" id="773352at2"/>
<dbReference type="STRING" id="425514.SAMN05443550_103473"/>
<dbReference type="AlphaFoldDB" id="A0A1H4BUM0"/>
<feature type="transmembrane region" description="Helical" evidence="1">
    <location>
        <begin position="142"/>
        <end position="160"/>
    </location>
</feature>
<dbReference type="Proteomes" id="UP000198850">
    <property type="component" value="Unassembled WGS sequence"/>
</dbReference>
<evidence type="ECO:0000313" key="2">
    <source>
        <dbReference type="EMBL" id="SEA51790.1"/>
    </source>
</evidence>